<dbReference type="GO" id="GO:0003677">
    <property type="term" value="F:DNA binding"/>
    <property type="evidence" value="ECO:0007669"/>
    <property type="project" value="InterPro"/>
</dbReference>
<feature type="domain" description="Zn(2)-C6 fungal-type" evidence="4">
    <location>
        <begin position="30"/>
        <end position="60"/>
    </location>
</feature>
<keyword evidence="6" id="KW-1185">Reference proteome</keyword>
<dbReference type="PROSITE" id="PS50048">
    <property type="entry name" value="ZN2_CY6_FUNGAL_2"/>
    <property type="match status" value="1"/>
</dbReference>
<dbReference type="CDD" id="cd00067">
    <property type="entry name" value="GAL4"/>
    <property type="match status" value="1"/>
</dbReference>
<feature type="region of interest" description="Disordered" evidence="3">
    <location>
        <begin position="1"/>
        <end position="30"/>
    </location>
</feature>
<dbReference type="PROSITE" id="PS00463">
    <property type="entry name" value="ZN2_CY6_FUNGAL_1"/>
    <property type="match status" value="1"/>
</dbReference>
<proteinExistence type="predicted"/>
<dbReference type="EMBL" id="KZ679013">
    <property type="protein sequence ID" value="PSS14990.1"/>
    <property type="molecule type" value="Genomic_DNA"/>
</dbReference>
<dbReference type="Gene3D" id="4.10.240.10">
    <property type="entry name" value="Zn(2)-C6 fungal-type DNA-binding domain"/>
    <property type="match status" value="1"/>
</dbReference>
<dbReference type="SMART" id="SM00906">
    <property type="entry name" value="Fungal_trans"/>
    <property type="match status" value="1"/>
</dbReference>
<keyword evidence="2" id="KW-0539">Nucleus</keyword>
<protein>
    <recommendedName>
        <fullName evidence="4">Zn(2)-C6 fungal-type domain-containing protein</fullName>
    </recommendedName>
</protein>
<dbReference type="Pfam" id="PF00172">
    <property type="entry name" value="Zn_clus"/>
    <property type="match status" value="1"/>
</dbReference>
<dbReference type="OrthoDB" id="2123952at2759"/>
<dbReference type="GeneID" id="36573921"/>
<gene>
    <name evidence="5" type="ORF">M430DRAFT_29010</name>
</gene>
<evidence type="ECO:0000313" key="5">
    <source>
        <dbReference type="EMBL" id="PSS14990.1"/>
    </source>
</evidence>
<dbReference type="InParanoid" id="A0A2T3AY72"/>
<evidence type="ECO:0000256" key="2">
    <source>
        <dbReference type="ARBA" id="ARBA00023242"/>
    </source>
</evidence>
<evidence type="ECO:0000256" key="1">
    <source>
        <dbReference type="ARBA" id="ARBA00022723"/>
    </source>
</evidence>
<dbReference type="InterPro" id="IPR001138">
    <property type="entry name" value="Zn2Cys6_DnaBD"/>
</dbReference>
<dbReference type="PANTHER" id="PTHR46910:SF25">
    <property type="entry name" value="ABC-TRANSPORTER-REGULATING TRANSCRIPTION FACTOR"/>
    <property type="match status" value="1"/>
</dbReference>
<dbReference type="AlphaFoldDB" id="A0A2T3AY72"/>
<dbReference type="CDD" id="cd12148">
    <property type="entry name" value="fungal_TF_MHR"/>
    <property type="match status" value="1"/>
</dbReference>
<accession>A0A2T3AY72</accession>
<dbReference type="Pfam" id="PF04082">
    <property type="entry name" value="Fungal_trans"/>
    <property type="match status" value="1"/>
</dbReference>
<dbReference type="RefSeq" id="XP_024719589.1">
    <property type="nucleotide sequence ID" value="XM_024865840.1"/>
</dbReference>
<dbReference type="PANTHER" id="PTHR46910">
    <property type="entry name" value="TRANSCRIPTION FACTOR PDR1"/>
    <property type="match status" value="1"/>
</dbReference>
<reference evidence="5 6" key="1">
    <citation type="journal article" date="2018" name="New Phytol.">
        <title>Comparative genomics and transcriptomics depict ericoid mycorrhizal fungi as versatile saprotrophs and plant mutualists.</title>
        <authorList>
            <person name="Martino E."/>
            <person name="Morin E."/>
            <person name="Grelet G.A."/>
            <person name="Kuo A."/>
            <person name="Kohler A."/>
            <person name="Daghino S."/>
            <person name="Barry K.W."/>
            <person name="Cichocki N."/>
            <person name="Clum A."/>
            <person name="Dockter R.B."/>
            <person name="Hainaut M."/>
            <person name="Kuo R.C."/>
            <person name="LaButti K."/>
            <person name="Lindahl B.D."/>
            <person name="Lindquist E.A."/>
            <person name="Lipzen A."/>
            <person name="Khouja H.R."/>
            <person name="Magnuson J."/>
            <person name="Murat C."/>
            <person name="Ohm R.A."/>
            <person name="Singer S.W."/>
            <person name="Spatafora J.W."/>
            <person name="Wang M."/>
            <person name="Veneault-Fourrey C."/>
            <person name="Henrissat B."/>
            <person name="Grigoriev I.V."/>
            <person name="Martin F.M."/>
            <person name="Perotto S."/>
        </authorList>
    </citation>
    <scope>NUCLEOTIDE SEQUENCE [LARGE SCALE GENOMIC DNA]</scope>
    <source>
        <strain evidence="5 6">ATCC 22711</strain>
    </source>
</reference>
<keyword evidence="1" id="KW-0479">Metal-binding</keyword>
<organism evidence="5 6">
    <name type="scientific">Amorphotheca resinae ATCC 22711</name>
    <dbReference type="NCBI Taxonomy" id="857342"/>
    <lineage>
        <taxon>Eukaryota</taxon>
        <taxon>Fungi</taxon>
        <taxon>Dikarya</taxon>
        <taxon>Ascomycota</taxon>
        <taxon>Pezizomycotina</taxon>
        <taxon>Leotiomycetes</taxon>
        <taxon>Helotiales</taxon>
        <taxon>Amorphothecaceae</taxon>
        <taxon>Amorphotheca</taxon>
    </lineage>
</organism>
<dbReference type="InterPro" id="IPR050987">
    <property type="entry name" value="AtrR-like"/>
</dbReference>
<dbReference type="SMART" id="SM00066">
    <property type="entry name" value="GAL4"/>
    <property type="match status" value="1"/>
</dbReference>
<dbReference type="Proteomes" id="UP000241818">
    <property type="component" value="Unassembled WGS sequence"/>
</dbReference>
<dbReference type="GO" id="GO:0006351">
    <property type="term" value="P:DNA-templated transcription"/>
    <property type="evidence" value="ECO:0007669"/>
    <property type="project" value="InterPro"/>
</dbReference>
<dbReference type="InterPro" id="IPR007219">
    <property type="entry name" value="XnlR_reg_dom"/>
</dbReference>
<name>A0A2T3AY72_AMORE</name>
<feature type="region of interest" description="Disordered" evidence="3">
    <location>
        <begin position="634"/>
        <end position="669"/>
    </location>
</feature>
<evidence type="ECO:0000259" key="4">
    <source>
        <dbReference type="PROSITE" id="PS50048"/>
    </source>
</evidence>
<feature type="compositionally biased region" description="Polar residues" evidence="3">
    <location>
        <begin position="653"/>
        <end position="665"/>
    </location>
</feature>
<dbReference type="STRING" id="857342.A0A2T3AY72"/>
<dbReference type="GO" id="GO:0000981">
    <property type="term" value="F:DNA-binding transcription factor activity, RNA polymerase II-specific"/>
    <property type="evidence" value="ECO:0007669"/>
    <property type="project" value="InterPro"/>
</dbReference>
<dbReference type="InterPro" id="IPR036864">
    <property type="entry name" value="Zn2-C6_fun-type_DNA-bd_sf"/>
</dbReference>
<evidence type="ECO:0000256" key="3">
    <source>
        <dbReference type="SAM" id="MobiDB-lite"/>
    </source>
</evidence>
<dbReference type="GO" id="GO:0008270">
    <property type="term" value="F:zinc ion binding"/>
    <property type="evidence" value="ECO:0007669"/>
    <property type="project" value="InterPro"/>
</dbReference>
<dbReference type="SUPFAM" id="SSF57701">
    <property type="entry name" value="Zn2/Cys6 DNA-binding domain"/>
    <property type="match status" value="1"/>
</dbReference>
<evidence type="ECO:0000313" key="6">
    <source>
        <dbReference type="Proteomes" id="UP000241818"/>
    </source>
</evidence>
<sequence length="715" mass="80669">MDAGNDSNHDNSEQGSPALTASKPPRMQPSCDFCRRLKIKCERKAPGEPCLQCRARDAECKSTVIPRRPKTKRKDHLSLMESRIQQLESAIASAISAPEDSEDWEQGNISRQVGISDNLSMILINEQGGSQFVGSSSGFSIFSPRGLRWISEKTGSRDLERLVDQVFHLDPETWDQGCWNKFVDVTWHPIPQDQHEPFPEKDVALKYVEAFFNTCNSIFPVFNRTIFDRRFERQYSDNPPTGTGWYASFNMVLAIGSALDTEHPLANPNHIMRRALDLSQGPSAKWLRNATSVFLDIQFGPATLLSVQALVVMALLLQGASNPHQVYTLVATAARLAHAIGLHRWLDDFGLSEEQADERRNTFWLLYTVDKGTSLQTGRPSIIHDQDIGIALPQEKEPILLYPNGRRRFDTFTASAKLAVIESRVYTELYSTRSRTRTVLQRLKSIGLLDTELQKWREHIPIEIRPEHEIICDPQQLMAVVILHYSYYNCLTAIHRVSIYHGPWTIEPEDQKLARHDIDLNPRVYASESICVAAARKVIQILDLFKNESTPPMIWIAVSQPLCASLTLFANILQHPRDPNAMSDLNMMHYVTSLLAQLVAHGHFAFASNTLSIFQELLQIANLFLARELHQSQPAQSTTPASIPPGTDLDLSQPASASPDTSSQVPDIPYPNQYFEEMTLFHDRTLSLINPQTSFPLDETDGFAQGDWFSPMDIQ</sequence>